<keyword evidence="3" id="KW-1185">Reference proteome</keyword>
<keyword evidence="2" id="KW-0808">Transferase</keyword>
<dbReference type="InterPro" id="IPR029063">
    <property type="entry name" value="SAM-dependent_MTases_sf"/>
</dbReference>
<dbReference type="GO" id="GO:0032259">
    <property type="term" value="P:methylation"/>
    <property type="evidence" value="ECO:0007669"/>
    <property type="project" value="UniProtKB-KW"/>
</dbReference>
<dbReference type="Proteomes" id="UP000464954">
    <property type="component" value="Chromosome"/>
</dbReference>
<dbReference type="SUPFAM" id="SSF53335">
    <property type="entry name" value="S-adenosyl-L-methionine-dependent methyltransferases"/>
    <property type="match status" value="1"/>
</dbReference>
<dbReference type="KEGG" id="taer:GT409_08370"/>
<reference evidence="2 3" key="1">
    <citation type="submission" date="2020-01" db="EMBL/GenBank/DDBJ databases">
        <title>Ponticoccus aerotolerans gen. nov., sp. nov., an anaerobic bacterium and proposal of Ponticoccusceae fam. nov., Ponticoccusles ord. nov. and Ponticoccuse classis nov. in the phylum Kiritimatiellaeota.</title>
        <authorList>
            <person name="Zhou L.Y."/>
            <person name="Du Z.J."/>
        </authorList>
    </citation>
    <scope>NUCLEOTIDE SEQUENCE [LARGE SCALE GENOMIC DNA]</scope>
    <source>
        <strain evidence="2 3">S-5007</strain>
    </source>
</reference>
<keyword evidence="2" id="KW-0489">Methyltransferase</keyword>
<dbReference type="GO" id="GO:0008757">
    <property type="term" value="F:S-adenosylmethionine-dependent methyltransferase activity"/>
    <property type="evidence" value="ECO:0007669"/>
    <property type="project" value="InterPro"/>
</dbReference>
<dbReference type="Pfam" id="PF08241">
    <property type="entry name" value="Methyltransf_11"/>
    <property type="match status" value="1"/>
</dbReference>
<name>A0A6P1M6I3_9BACT</name>
<dbReference type="InterPro" id="IPR013216">
    <property type="entry name" value="Methyltransf_11"/>
</dbReference>
<evidence type="ECO:0000259" key="1">
    <source>
        <dbReference type="Pfam" id="PF08241"/>
    </source>
</evidence>
<evidence type="ECO:0000313" key="3">
    <source>
        <dbReference type="Proteomes" id="UP000464954"/>
    </source>
</evidence>
<dbReference type="AlphaFoldDB" id="A0A6P1M6I3"/>
<dbReference type="Gene3D" id="3.40.50.150">
    <property type="entry name" value="Vaccinia Virus protein VP39"/>
    <property type="match status" value="1"/>
</dbReference>
<accession>A0A6P1M6I3</accession>
<evidence type="ECO:0000313" key="2">
    <source>
        <dbReference type="EMBL" id="QHI69467.1"/>
    </source>
</evidence>
<dbReference type="CDD" id="cd02440">
    <property type="entry name" value="AdoMet_MTases"/>
    <property type="match status" value="1"/>
</dbReference>
<protein>
    <submittedName>
        <fullName evidence="2">Methyltransferase domain-containing protein</fullName>
    </submittedName>
</protein>
<dbReference type="RefSeq" id="WP_160628649.1">
    <property type="nucleotide sequence ID" value="NZ_CP047593.1"/>
</dbReference>
<gene>
    <name evidence="2" type="ORF">GT409_08370</name>
</gene>
<sequence>MKALDVNLRNEAVRWQEKLFRRSLRRQTRLCKLRQLLGTTANQDCLEITAGDGVISQQLRLDGGNWKTMVTDSAARDAMQFFVEHPISVFEDNTIDLPDHSFDAVVIVDALERVLADRALIRECHRVLRPDGRLVITAQRKLHFCLGSCPIRALLGLSWRRKGMARPGYTTREFFDVLKDGFDVPETITYSTCCVEGLGLFCEAAANKLAGGPYNMPSVDTDTEQFYHYTKLYTFGTVVYPLMWLFSKIEKAMGCILPGHNMAAKTKRRVWRERRTPQLIDGRSIAEAALNTKIGTAAPF</sequence>
<feature type="domain" description="Methyltransferase type 11" evidence="1">
    <location>
        <begin position="47"/>
        <end position="136"/>
    </location>
</feature>
<dbReference type="EMBL" id="CP047593">
    <property type="protein sequence ID" value="QHI69467.1"/>
    <property type="molecule type" value="Genomic_DNA"/>
</dbReference>
<proteinExistence type="predicted"/>
<organism evidence="2 3">
    <name type="scientific">Tichowtungia aerotolerans</name>
    <dbReference type="NCBI Taxonomy" id="2697043"/>
    <lineage>
        <taxon>Bacteria</taxon>
        <taxon>Pseudomonadati</taxon>
        <taxon>Kiritimatiellota</taxon>
        <taxon>Tichowtungiia</taxon>
        <taxon>Tichowtungiales</taxon>
        <taxon>Tichowtungiaceae</taxon>
        <taxon>Tichowtungia</taxon>
    </lineage>
</organism>